<proteinExistence type="inferred from homology"/>
<evidence type="ECO:0000256" key="5">
    <source>
        <dbReference type="ARBA" id="ARBA00023002"/>
    </source>
</evidence>
<dbReference type="GO" id="GO:0016705">
    <property type="term" value="F:oxidoreductase activity, acting on paired donors, with incorporation or reduction of molecular oxygen"/>
    <property type="evidence" value="ECO:0007669"/>
    <property type="project" value="InterPro"/>
</dbReference>
<accession>A0A080VM42</accession>
<dbReference type="InterPro" id="IPR036396">
    <property type="entry name" value="Cyt_P450_sf"/>
</dbReference>
<dbReference type="PRINTS" id="PR00359">
    <property type="entry name" value="BP450"/>
</dbReference>
<comment type="cofactor">
    <cofactor evidence="1">
        <name>heme</name>
        <dbReference type="ChEBI" id="CHEBI:30413"/>
    </cofactor>
</comment>
<dbReference type="EMBL" id="CP136986">
    <property type="protein sequence ID" value="WOS79792.1"/>
    <property type="molecule type" value="Genomic_DNA"/>
</dbReference>
<keyword evidence="3" id="KW-0349">Heme</keyword>
<dbReference type="Gene3D" id="1.10.630.10">
    <property type="entry name" value="Cytochrome P450"/>
    <property type="match status" value="1"/>
</dbReference>
<organism evidence="8 9">
    <name type="scientific">Pseudomonas aeruginosa</name>
    <dbReference type="NCBI Taxonomy" id="287"/>
    <lineage>
        <taxon>Bacteria</taxon>
        <taxon>Pseudomonadati</taxon>
        <taxon>Pseudomonadota</taxon>
        <taxon>Gammaproteobacteria</taxon>
        <taxon>Pseudomonadales</taxon>
        <taxon>Pseudomonadaceae</taxon>
        <taxon>Pseudomonas</taxon>
    </lineage>
</organism>
<protein>
    <submittedName>
        <fullName evidence="8">Cytochrome P450</fullName>
    </submittedName>
</protein>
<dbReference type="PANTHER" id="PTHR46696:SF1">
    <property type="entry name" value="CYTOCHROME P450 YJIB-RELATED"/>
    <property type="match status" value="1"/>
</dbReference>
<reference evidence="8" key="2">
    <citation type="submission" date="2023-10" db="EMBL/GenBank/DDBJ databases">
        <title>Pathogen: clinical or host-associated sample.</title>
        <authorList>
            <person name="Hergert J."/>
            <person name="Casey R."/>
            <person name="Wagner J."/>
            <person name="Young E.L."/>
            <person name="Oakeson K.F."/>
        </authorList>
    </citation>
    <scope>NUCLEOTIDE SEQUENCE</scope>
    <source>
        <strain evidence="8">2021CK-01020</strain>
    </source>
</reference>
<dbReference type="RefSeq" id="WP_003091710.1">
    <property type="nucleotide sequence ID" value="NZ_AP014622.1"/>
</dbReference>
<dbReference type="SUPFAM" id="SSF48264">
    <property type="entry name" value="Cytochrome P450"/>
    <property type="match status" value="1"/>
</dbReference>
<dbReference type="Proteomes" id="UP001297540">
    <property type="component" value="Chromosome"/>
</dbReference>
<evidence type="ECO:0000256" key="4">
    <source>
        <dbReference type="ARBA" id="ARBA00022723"/>
    </source>
</evidence>
<evidence type="ECO:0000256" key="2">
    <source>
        <dbReference type="ARBA" id="ARBA00010617"/>
    </source>
</evidence>
<keyword evidence="5" id="KW-0560">Oxidoreductase</keyword>
<dbReference type="PANTHER" id="PTHR46696">
    <property type="entry name" value="P450, PUTATIVE (EUROFUNG)-RELATED"/>
    <property type="match status" value="1"/>
</dbReference>
<gene>
    <name evidence="8" type="ORF">L4V69_11730</name>
</gene>
<keyword evidence="6" id="KW-0408">Iron</keyword>
<evidence type="ECO:0000313" key="9">
    <source>
        <dbReference type="Proteomes" id="UP001297540"/>
    </source>
</evidence>
<dbReference type="GO" id="GO:0020037">
    <property type="term" value="F:heme binding"/>
    <property type="evidence" value="ECO:0007669"/>
    <property type="project" value="InterPro"/>
</dbReference>
<dbReference type="KEGG" id="paeb:NCGM1900_2945"/>
<dbReference type="GO" id="GO:0004497">
    <property type="term" value="F:monooxygenase activity"/>
    <property type="evidence" value="ECO:0007669"/>
    <property type="project" value="UniProtKB-KW"/>
</dbReference>
<dbReference type="InterPro" id="IPR002397">
    <property type="entry name" value="Cyt_P450_B"/>
</dbReference>
<dbReference type="GO" id="GO:0005506">
    <property type="term" value="F:iron ion binding"/>
    <property type="evidence" value="ECO:0007669"/>
    <property type="project" value="InterPro"/>
</dbReference>
<dbReference type="AlphaFoldDB" id="A0A080VM42"/>
<name>A0A080VM42_PSEAI</name>
<keyword evidence="7" id="KW-0503">Monooxygenase</keyword>
<reference evidence="8" key="1">
    <citation type="submission" date="2023-06" db="EMBL/GenBank/DDBJ databases">
        <authorList>
            <consortium name="Clinical and Environmental Microbiology Branch: Whole genome sequencing antimicrobial resistance pathogens in the healthcare setting"/>
        </authorList>
    </citation>
    <scope>NUCLEOTIDE SEQUENCE</scope>
    <source>
        <strain evidence="8">2021CK-01020</strain>
    </source>
</reference>
<dbReference type="InterPro" id="IPR001128">
    <property type="entry name" value="Cyt_P450"/>
</dbReference>
<evidence type="ECO:0000313" key="8">
    <source>
        <dbReference type="EMBL" id="WOS79792.1"/>
    </source>
</evidence>
<sequence>MPDRKLRLGEELISPLHALYDGLQVDGAPRPAHRAAEHPVWVVTRYRDARKVLNHPGVRRDARQAAELYAKRTGSPRAGIGEGLSHHMLNLDPPDHTRLRSLVGRAFTPRQVERLQPHIERITEELLDAMAGREQADLMADFAIPLTIAVIFELLGIPEAEREHARQSWERQAELLSPEEAQALADAQVDYLRVLLEAKRRQPADDVYSGLVQAADESGQLSEAELVSMAHLLMMSGFETTMNMIGNALVTLLVNPEQLALLRAQPELLPNAMEELVRHDSPVRASMLRFTVEDVELDGVTIPAGEYILVSNLTANHDAERFDDPDRLDLTRNTDGHLGYGFGVHYCVGASLARLEGRIAIQRLLARFPDLQLAVPHAELQWLPITFLRALISVPVRTGCSAPANTASHANPIERIAQ</sequence>
<dbReference type="FunFam" id="1.10.630.10:FF:000018">
    <property type="entry name" value="Cytochrome P450 monooxygenase"/>
    <property type="match status" value="1"/>
</dbReference>
<keyword evidence="4" id="KW-0479">Metal-binding</keyword>
<dbReference type="CDD" id="cd11029">
    <property type="entry name" value="CYP107-like"/>
    <property type="match status" value="1"/>
</dbReference>
<evidence type="ECO:0000256" key="6">
    <source>
        <dbReference type="ARBA" id="ARBA00023004"/>
    </source>
</evidence>
<comment type="similarity">
    <text evidence="2">Belongs to the cytochrome P450 family.</text>
</comment>
<evidence type="ECO:0000256" key="1">
    <source>
        <dbReference type="ARBA" id="ARBA00001971"/>
    </source>
</evidence>
<dbReference type="Pfam" id="PF00067">
    <property type="entry name" value="p450"/>
    <property type="match status" value="1"/>
</dbReference>
<evidence type="ECO:0000256" key="7">
    <source>
        <dbReference type="ARBA" id="ARBA00023033"/>
    </source>
</evidence>
<evidence type="ECO:0000256" key="3">
    <source>
        <dbReference type="ARBA" id="ARBA00022617"/>
    </source>
</evidence>